<organism evidence="1 2">
    <name type="scientific">Antarcticirhabdus aurantiaca</name>
    <dbReference type="NCBI Taxonomy" id="2606717"/>
    <lineage>
        <taxon>Bacteria</taxon>
        <taxon>Pseudomonadati</taxon>
        <taxon>Pseudomonadota</taxon>
        <taxon>Alphaproteobacteria</taxon>
        <taxon>Hyphomicrobiales</taxon>
        <taxon>Aurantimonadaceae</taxon>
        <taxon>Antarcticirhabdus</taxon>
    </lineage>
</organism>
<name>A0ACD4NNH3_9HYPH</name>
<keyword evidence="2" id="KW-1185">Reference proteome</keyword>
<evidence type="ECO:0000313" key="1">
    <source>
        <dbReference type="EMBL" id="WAJ28404.1"/>
    </source>
</evidence>
<dbReference type="Proteomes" id="UP001163223">
    <property type="component" value="Chromosome"/>
</dbReference>
<gene>
    <name evidence="1" type="ORF">OXU80_26940</name>
</gene>
<reference evidence="1" key="1">
    <citation type="submission" date="2022-11" db="EMBL/GenBank/DDBJ databases">
        <title>beta-Carotene-producing bacterium, Jeongeuplla avenae sp. nov., alleviates the salt stress of Arabidopsis seedlings.</title>
        <authorList>
            <person name="Jiang L."/>
            <person name="Lee J."/>
        </authorList>
    </citation>
    <scope>NUCLEOTIDE SEQUENCE</scope>
    <source>
        <strain evidence="1">DY_R2A_6</strain>
    </source>
</reference>
<proteinExistence type="predicted"/>
<sequence>MSFDSAKNDCAMSAAGRLQLALLRFLEAEPCVQAFEVLPDGTVDMRYWGGRVILAALPAAGPERAEAFALRRRHAKAGRRLLLVPERRLTAWPRRETCRIVAESGHAPLAATERLIVLEAIEDAGGEACLGDLACLLPQREDPVASILSLVPAGILRIDLNRPVSAMSPVSIFDPFAPPRG</sequence>
<evidence type="ECO:0000313" key="2">
    <source>
        <dbReference type="Proteomes" id="UP001163223"/>
    </source>
</evidence>
<dbReference type="EMBL" id="CP113520">
    <property type="protein sequence ID" value="WAJ28404.1"/>
    <property type="molecule type" value="Genomic_DNA"/>
</dbReference>
<protein>
    <submittedName>
        <fullName evidence="1">Uncharacterized protein</fullName>
    </submittedName>
</protein>
<accession>A0ACD4NNH3</accession>